<evidence type="ECO:0000256" key="7">
    <source>
        <dbReference type="SAM" id="MobiDB-lite"/>
    </source>
</evidence>
<dbReference type="InterPro" id="IPR011053">
    <property type="entry name" value="Single_hybrid_motif"/>
</dbReference>
<dbReference type="PROSITE" id="PS00189">
    <property type="entry name" value="LIPOYL"/>
    <property type="match status" value="1"/>
</dbReference>
<dbReference type="GO" id="GO:0016746">
    <property type="term" value="F:acyltransferase activity"/>
    <property type="evidence" value="ECO:0007669"/>
    <property type="project" value="UniProtKB-KW"/>
</dbReference>
<gene>
    <name evidence="10" type="ORF">ACFPOG_09390</name>
</gene>
<protein>
    <recommendedName>
        <fullName evidence="6">Dihydrolipoamide acetyltransferase component of pyruvate dehydrogenase complex</fullName>
        <ecNumber evidence="6">2.3.1.-</ecNumber>
    </recommendedName>
</protein>
<dbReference type="EC" id="2.3.1.-" evidence="6"/>
<feature type="domain" description="Lipoyl-binding" evidence="8">
    <location>
        <begin position="7"/>
        <end position="82"/>
    </location>
</feature>
<dbReference type="SUPFAM" id="SSF51230">
    <property type="entry name" value="Single hybrid motif"/>
    <property type="match status" value="1"/>
</dbReference>
<evidence type="ECO:0000256" key="3">
    <source>
        <dbReference type="ARBA" id="ARBA00022679"/>
    </source>
</evidence>
<comment type="cofactor">
    <cofactor evidence="1 6">
        <name>(R)-lipoate</name>
        <dbReference type="ChEBI" id="CHEBI:83088"/>
    </cofactor>
</comment>
<dbReference type="Pfam" id="PF02817">
    <property type="entry name" value="E3_binding"/>
    <property type="match status" value="1"/>
</dbReference>
<evidence type="ECO:0000259" key="8">
    <source>
        <dbReference type="PROSITE" id="PS50968"/>
    </source>
</evidence>
<organism evidence="10 11">
    <name type="scientific">Paenibacillus aestuarii</name>
    <dbReference type="NCBI Taxonomy" id="516965"/>
    <lineage>
        <taxon>Bacteria</taxon>
        <taxon>Bacillati</taxon>
        <taxon>Bacillota</taxon>
        <taxon>Bacilli</taxon>
        <taxon>Bacillales</taxon>
        <taxon>Paenibacillaceae</taxon>
        <taxon>Paenibacillus</taxon>
    </lineage>
</organism>
<dbReference type="Gene3D" id="4.10.320.10">
    <property type="entry name" value="E3-binding domain"/>
    <property type="match status" value="1"/>
</dbReference>
<dbReference type="Gene3D" id="2.40.50.100">
    <property type="match status" value="1"/>
</dbReference>
<evidence type="ECO:0000256" key="4">
    <source>
        <dbReference type="ARBA" id="ARBA00022823"/>
    </source>
</evidence>
<keyword evidence="5 6" id="KW-0012">Acyltransferase</keyword>
<accession>A0ABW0K5E9</accession>
<comment type="caution">
    <text evidence="10">The sequence shown here is derived from an EMBL/GenBank/DDBJ whole genome shotgun (WGS) entry which is preliminary data.</text>
</comment>
<dbReference type="InterPro" id="IPR004167">
    <property type="entry name" value="PSBD"/>
</dbReference>
<proteinExistence type="inferred from homology"/>
<dbReference type="InterPro" id="IPR000089">
    <property type="entry name" value="Biotin_lipoyl"/>
</dbReference>
<feature type="domain" description="Peripheral subunit-binding (PSBD)" evidence="9">
    <location>
        <begin position="135"/>
        <end position="172"/>
    </location>
</feature>
<evidence type="ECO:0000259" key="9">
    <source>
        <dbReference type="PROSITE" id="PS51826"/>
    </source>
</evidence>
<dbReference type="RefSeq" id="WP_270878147.1">
    <property type="nucleotide sequence ID" value="NZ_JAQFVF010000018.1"/>
</dbReference>
<dbReference type="Pfam" id="PF00364">
    <property type="entry name" value="Biotin_lipoyl"/>
    <property type="match status" value="1"/>
</dbReference>
<name>A0ABW0K5E9_9BACL</name>
<dbReference type="InterPro" id="IPR023213">
    <property type="entry name" value="CAT-like_dom_sf"/>
</dbReference>
<keyword evidence="11" id="KW-1185">Reference proteome</keyword>
<evidence type="ECO:0000313" key="10">
    <source>
        <dbReference type="EMBL" id="MFC5448475.1"/>
    </source>
</evidence>
<feature type="compositionally biased region" description="Pro residues" evidence="7">
    <location>
        <begin position="217"/>
        <end position="227"/>
    </location>
</feature>
<dbReference type="Gene3D" id="3.30.559.10">
    <property type="entry name" value="Chloramphenicol acetyltransferase-like domain"/>
    <property type="match status" value="1"/>
</dbReference>
<dbReference type="InterPro" id="IPR001078">
    <property type="entry name" value="2-oxoacid_DH_actylTfrase"/>
</dbReference>
<dbReference type="Proteomes" id="UP001596044">
    <property type="component" value="Unassembled WGS sequence"/>
</dbReference>
<dbReference type="InterPro" id="IPR003016">
    <property type="entry name" value="2-oxoA_DH_lipoyl-BS"/>
</dbReference>
<dbReference type="PROSITE" id="PS50968">
    <property type="entry name" value="BIOTINYL_LIPOYL"/>
    <property type="match status" value="1"/>
</dbReference>
<dbReference type="CDD" id="cd06849">
    <property type="entry name" value="lipoyl_domain"/>
    <property type="match status" value="1"/>
</dbReference>
<evidence type="ECO:0000256" key="6">
    <source>
        <dbReference type="RuleBase" id="RU003423"/>
    </source>
</evidence>
<evidence type="ECO:0000313" key="11">
    <source>
        <dbReference type="Proteomes" id="UP001596044"/>
    </source>
</evidence>
<keyword evidence="3 6" id="KW-0808">Transferase</keyword>
<dbReference type="SUPFAM" id="SSF52777">
    <property type="entry name" value="CoA-dependent acyltransferases"/>
    <property type="match status" value="1"/>
</dbReference>
<evidence type="ECO:0000256" key="1">
    <source>
        <dbReference type="ARBA" id="ARBA00001938"/>
    </source>
</evidence>
<reference evidence="11" key="1">
    <citation type="journal article" date="2019" name="Int. J. Syst. Evol. Microbiol.">
        <title>The Global Catalogue of Microorganisms (GCM) 10K type strain sequencing project: providing services to taxonomists for standard genome sequencing and annotation.</title>
        <authorList>
            <consortium name="The Broad Institute Genomics Platform"/>
            <consortium name="The Broad Institute Genome Sequencing Center for Infectious Disease"/>
            <person name="Wu L."/>
            <person name="Ma J."/>
        </authorList>
    </citation>
    <scope>NUCLEOTIDE SEQUENCE [LARGE SCALE GENOMIC DNA]</scope>
    <source>
        <strain evidence="11">KACC 11904</strain>
    </source>
</reference>
<dbReference type="SUPFAM" id="SSF47005">
    <property type="entry name" value="Peripheral subunit-binding domain of 2-oxo acid dehydrogenase complex"/>
    <property type="match status" value="1"/>
</dbReference>
<dbReference type="PROSITE" id="PS51826">
    <property type="entry name" value="PSBD"/>
    <property type="match status" value="1"/>
</dbReference>
<evidence type="ECO:0000256" key="2">
    <source>
        <dbReference type="ARBA" id="ARBA00007317"/>
    </source>
</evidence>
<feature type="region of interest" description="Disordered" evidence="7">
    <location>
        <begin position="179"/>
        <end position="235"/>
    </location>
</feature>
<evidence type="ECO:0000256" key="5">
    <source>
        <dbReference type="ARBA" id="ARBA00023315"/>
    </source>
</evidence>
<dbReference type="InterPro" id="IPR050743">
    <property type="entry name" value="2-oxoacid_DH_E2_comp"/>
</dbReference>
<keyword evidence="4 6" id="KW-0450">Lipoyl</keyword>
<dbReference type="Pfam" id="PF00198">
    <property type="entry name" value="2-oxoacid_dh"/>
    <property type="match status" value="1"/>
</dbReference>
<dbReference type="PANTHER" id="PTHR43178">
    <property type="entry name" value="DIHYDROLIPOAMIDE ACETYLTRANSFERASE COMPONENT OF PYRUVATE DEHYDROGENASE COMPLEX"/>
    <property type="match status" value="1"/>
</dbReference>
<feature type="region of interest" description="Disordered" evidence="7">
    <location>
        <begin position="111"/>
        <end position="132"/>
    </location>
</feature>
<sequence>MASKEQGTEVTVPHLAESLVSATVGKWLKQPGDAVREYDVLCELMTDKVNVEMPSPLDGIVVQLLVQEGETASVGSPICIIRAAGEHEEAGATQGALGGAAQALGGTVQAAGGAVRPEEAAAPAEPEPSGVHSARFSPAVLKLAKVHGVELQRVKGTGLGGRITRKDILLYVKNRASSATVQAPERSEAAAGPSVVAEPGPAPARASTAQGGLAKPQTPPAQLPAQPPTSETEQTRMPITPLRRLIASRMQQSLTEIPHAWLTVEADVSGLVALRTKWKERFEREEGVPLTYTPFVLKAIINAIKDYPILNASWAHDHIVIYKPIHLSIAIGSDSSVVTPVIRHAEHKTIAGLAIELHDLIKRTKAGKLTPADMQGGTFTFNNTGAFGSVSSYPIINYPQAAIITMESIVRKPVVVTNDAIAIRSMVNLCLSLDHRVLDGVICGQFLQRVKSNLEHVNTDTVIY</sequence>
<feature type="compositionally biased region" description="Low complexity" evidence="7">
    <location>
        <begin position="111"/>
        <end position="128"/>
    </location>
</feature>
<dbReference type="EMBL" id="JBHSMJ010000009">
    <property type="protein sequence ID" value="MFC5448475.1"/>
    <property type="molecule type" value="Genomic_DNA"/>
</dbReference>
<comment type="similarity">
    <text evidence="2 6">Belongs to the 2-oxoacid dehydrogenase family.</text>
</comment>
<dbReference type="InterPro" id="IPR036625">
    <property type="entry name" value="E3-bd_dom_sf"/>
</dbReference>
<dbReference type="PANTHER" id="PTHR43178:SF5">
    <property type="entry name" value="LIPOAMIDE ACYLTRANSFERASE COMPONENT OF BRANCHED-CHAIN ALPHA-KETO ACID DEHYDROGENASE COMPLEX, MITOCHONDRIAL"/>
    <property type="match status" value="1"/>
</dbReference>